<evidence type="ECO:0000313" key="1">
    <source>
        <dbReference type="EMBL" id="KAG9220051.1"/>
    </source>
</evidence>
<protein>
    <submittedName>
        <fullName evidence="1">Uncharacterized protein</fullName>
    </submittedName>
</protein>
<sequence>MASPPPPWATLKEPPTSSSPVPSNDDELEHVLPNATRVKRKARNTAATPSSSSAKPAKLPRLHLDATDAVNRSLGTTSMPQAQRRATHHFDSRDLPSTKPSLVEHVLMRKSNTSAATRIVRRKNRDKKPCLSPTPSSPPAAKRSNTIHAAGPSRHHASGSTSLPSAPPLRKQPSKPEVIVISDDDEPPSVSAPPKFAVSKGKAKASSVSSKGKTKSGPIDSIELTDSSSSLPSPSALLKAKPLQTYPIFKFAGKTKPQNRKARENCPTRVIKEEGREVLEILDTSEEESVVIPSSSSLAQPRAARTLPFPATHAAVPPSDNPRKSSSDAVDSYIDDLLTSIVAAQSVSITSHNSPPATRDTTKNATIDSSPPSRTFTPIEDHRTMPQPLPRRSLIGRSLAASPIIEAHITSDIAPNVPEDGVLPVFSSSSRIEDNLHKLTPSPPVGRPISTNGPLVTSDRGSTPPSDRSNSSSGLDGLRELVRRSRLEAKSRIQSHSLEAPSVALSSASEVENDLGISSLVYPDAELSTSDILDTREPSRDVVSGSEPPSPPASSDADSMPATSPVRVPEPEDESALESVPDITDAVEDESEFELEYWDEPRKAELPSASCVASGSEVTTLEAGLQKKPESIETSSTAGADIAPITAAKDKAPFRPSTGVQDVLALFEEYYEPASSVPEAASKTPDKDIVDELQALEMIHVHSPSRSPSPFVPSTDHRLVLTSSKTLGGNPVFTWQDVVSDLANFKQPCKLAKNIPHSLQDYINRMDAWHRSLPGMRTVLEAAIGENTAEDEPNAPPISIVNNFDDEPCPPWEFYYTNLMWHDEGVPPPDMTGLKGNSAPGAGNSRLILPTTPGGDSSTRTFPSSSVMICAAVTTIVETGLFSMVGRVFAGSKKIYDGTFLGIYSGELLTEEVAEERGKKYNKFGRTYLFDLDFYFLREGKGKEEGKQEEEWEPKYVVDAYHAGNFTRFLNHSCSPNARLNAVYINESNIDKPLLAIFACKDIEPGAEICFSYSGNYDEEDLEEQAERVVKGDAIYERCMCGAKNCTGIMFD</sequence>
<accession>A0ACB7IQZ5</accession>
<gene>
    <name evidence="1" type="ORF">CCMSSC00406_0007911</name>
</gene>
<organism evidence="1 2">
    <name type="scientific">Pleurotus cornucopiae</name>
    <name type="common">Cornucopia mushroom</name>
    <dbReference type="NCBI Taxonomy" id="5321"/>
    <lineage>
        <taxon>Eukaryota</taxon>
        <taxon>Fungi</taxon>
        <taxon>Dikarya</taxon>
        <taxon>Basidiomycota</taxon>
        <taxon>Agaricomycotina</taxon>
        <taxon>Agaricomycetes</taxon>
        <taxon>Agaricomycetidae</taxon>
        <taxon>Agaricales</taxon>
        <taxon>Pleurotineae</taxon>
        <taxon>Pleurotaceae</taxon>
        <taxon>Pleurotus</taxon>
    </lineage>
</organism>
<keyword evidence="2" id="KW-1185">Reference proteome</keyword>
<evidence type="ECO:0000313" key="2">
    <source>
        <dbReference type="Proteomes" id="UP000824881"/>
    </source>
</evidence>
<proteinExistence type="predicted"/>
<reference evidence="1 2" key="1">
    <citation type="journal article" date="2021" name="Appl. Environ. Microbiol.">
        <title>Genetic linkage and physical mapping for an oyster mushroom Pleurotus cornucopiae and QTL analysis for the trait cap color.</title>
        <authorList>
            <person name="Zhang Y."/>
            <person name="Gao W."/>
            <person name="Sonnenberg A."/>
            <person name="Chen Q."/>
            <person name="Zhang J."/>
            <person name="Huang C."/>
        </authorList>
    </citation>
    <scope>NUCLEOTIDE SEQUENCE [LARGE SCALE GENOMIC DNA]</scope>
    <source>
        <strain evidence="1">CCMSSC00406</strain>
    </source>
</reference>
<name>A0ACB7IQZ5_PLECO</name>
<dbReference type="Proteomes" id="UP000824881">
    <property type="component" value="Unassembled WGS sequence"/>
</dbReference>
<comment type="caution">
    <text evidence="1">The sequence shown here is derived from an EMBL/GenBank/DDBJ whole genome shotgun (WGS) entry which is preliminary data.</text>
</comment>
<dbReference type="EMBL" id="WQMT02000008">
    <property type="protein sequence ID" value="KAG9220051.1"/>
    <property type="molecule type" value="Genomic_DNA"/>
</dbReference>